<protein>
    <submittedName>
        <fullName evidence="2">Uncharacterized protein</fullName>
    </submittedName>
</protein>
<dbReference type="Proteomes" id="UP000195139">
    <property type="component" value="Unassembled WGS sequence"/>
</dbReference>
<proteinExistence type="predicted"/>
<reference evidence="2" key="1">
    <citation type="submission" date="2018-07" db="EMBL/GenBank/DDBJ databases">
        <title>The Genome Sequence of Enterococcus sp. DIV0659b.</title>
        <authorList>
            <consortium name="The Broad Institute Genomics Platform"/>
            <consortium name="The Broad Institute Genomic Center for Infectious Diseases"/>
            <person name="Earl A."/>
            <person name="Manson A."/>
            <person name="Schwartman J."/>
            <person name="Gilmore M."/>
            <person name="Abouelleil A."/>
            <person name="Cao P."/>
            <person name="Chapman S."/>
            <person name="Cusick C."/>
            <person name="Shea T."/>
            <person name="Young S."/>
            <person name="Neafsey D."/>
            <person name="Nusbaum C."/>
            <person name="Birren B."/>
        </authorList>
    </citation>
    <scope>NUCLEOTIDE SEQUENCE [LARGE SCALE GENOMIC DNA]</scope>
    <source>
        <strain evidence="2">4G2_DIV0659</strain>
    </source>
</reference>
<feature type="transmembrane region" description="Helical" evidence="1">
    <location>
        <begin position="78"/>
        <end position="102"/>
    </location>
</feature>
<accession>A0ABU8IHX1</accession>
<gene>
    <name evidence="2" type="ORF">A5880_002860</name>
</gene>
<keyword evidence="1" id="KW-0812">Transmembrane</keyword>
<keyword evidence="1" id="KW-0472">Membrane</keyword>
<name>A0ABU8IHX1_9ENTE</name>
<dbReference type="EMBL" id="NGLE02000001">
    <property type="protein sequence ID" value="MEI5995270.1"/>
    <property type="molecule type" value="Genomic_DNA"/>
</dbReference>
<feature type="transmembrane region" description="Helical" evidence="1">
    <location>
        <begin position="108"/>
        <end position="127"/>
    </location>
</feature>
<comment type="caution">
    <text evidence="2">The sequence shown here is derived from an EMBL/GenBank/DDBJ whole genome shotgun (WGS) entry which is preliminary data.</text>
</comment>
<feature type="transmembrane region" description="Helical" evidence="1">
    <location>
        <begin position="47"/>
        <end position="66"/>
    </location>
</feature>
<keyword evidence="1" id="KW-1133">Transmembrane helix</keyword>
<organism evidence="2 3">
    <name type="scientific">Candidatus Enterococcus mansonii</name>
    <dbReference type="NCBI Taxonomy" id="1834181"/>
    <lineage>
        <taxon>Bacteria</taxon>
        <taxon>Bacillati</taxon>
        <taxon>Bacillota</taxon>
        <taxon>Bacilli</taxon>
        <taxon>Lactobacillales</taxon>
        <taxon>Enterococcaceae</taxon>
        <taxon>Enterococcus</taxon>
    </lineage>
</organism>
<evidence type="ECO:0000313" key="3">
    <source>
        <dbReference type="Proteomes" id="UP000195139"/>
    </source>
</evidence>
<evidence type="ECO:0000313" key="2">
    <source>
        <dbReference type="EMBL" id="MEI5995270.1"/>
    </source>
</evidence>
<dbReference type="RefSeq" id="WP_336577197.1">
    <property type="nucleotide sequence ID" value="NZ_NGLE02000001.1"/>
</dbReference>
<evidence type="ECO:0000256" key="1">
    <source>
        <dbReference type="SAM" id="Phobius"/>
    </source>
</evidence>
<sequence>MQKIASIICSLTFFLNALLHLFLTAGFPLGKFVFGGEYDIFPPKLRFMSAFLCLLWSLYSATYLIYGKIIQVKTNKRILNFKLNVMTIFLFLASIFNIFITTSFFEKYFTGTLSSITFVLSAFLLLYKHKDGHEC</sequence>
<keyword evidence="3" id="KW-1185">Reference proteome</keyword>
<feature type="transmembrane region" description="Helical" evidence="1">
    <location>
        <begin position="7"/>
        <end position="27"/>
    </location>
</feature>